<dbReference type="InterPro" id="IPR022655">
    <property type="entry name" value="DUF1553"/>
</dbReference>
<evidence type="ECO:0000256" key="1">
    <source>
        <dbReference type="SAM" id="MobiDB-lite"/>
    </source>
</evidence>
<evidence type="ECO:0000313" key="6">
    <source>
        <dbReference type="EMBL" id="QDT71849.1"/>
    </source>
</evidence>
<dbReference type="GO" id="GO:0009055">
    <property type="term" value="F:electron transfer activity"/>
    <property type="evidence" value="ECO:0007669"/>
    <property type="project" value="InterPro"/>
</dbReference>
<feature type="chain" id="PRO_5021932480" evidence="2">
    <location>
        <begin position="36"/>
        <end position="817"/>
    </location>
</feature>
<dbReference type="KEGG" id="llh:I41_10100"/>
<dbReference type="GO" id="GO:0020037">
    <property type="term" value="F:heme binding"/>
    <property type="evidence" value="ECO:0007669"/>
    <property type="project" value="InterPro"/>
</dbReference>
<feature type="region of interest" description="Disordered" evidence="1">
    <location>
        <begin position="405"/>
        <end position="427"/>
    </location>
</feature>
<dbReference type="Proteomes" id="UP000317909">
    <property type="component" value="Chromosome"/>
</dbReference>
<protein>
    <submittedName>
        <fullName evidence="6">Planctomycete cytochrome C</fullName>
    </submittedName>
</protein>
<dbReference type="Pfam" id="PF07635">
    <property type="entry name" value="PSCyt1"/>
    <property type="match status" value="1"/>
</dbReference>
<dbReference type="InterPro" id="IPR011429">
    <property type="entry name" value="Cyt_c_Planctomycete-type"/>
</dbReference>
<dbReference type="Pfam" id="PF07583">
    <property type="entry name" value="PSCyt2"/>
    <property type="match status" value="1"/>
</dbReference>
<evidence type="ECO:0000256" key="2">
    <source>
        <dbReference type="SAM" id="SignalP"/>
    </source>
</evidence>
<dbReference type="InterPro" id="IPR011444">
    <property type="entry name" value="DUF1549"/>
</dbReference>
<feature type="domain" description="DUF1553" evidence="4">
    <location>
        <begin position="527"/>
        <end position="780"/>
    </location>
</feature>
<gene>
    <name evidence="6" type="ORF">I41_10100</name>
</gene>
<evidence type="ECO:0000259" key="3">
    <source>
        <dbReference type="Pfam" id="PF07583"/>
    </source>
</evidence>
<dbReference type="PANTHER" id="PTHR35889">
    <property type="entry name" value="CYCLOINULO-OLIGOSACCHARIDE FRUCTANOTRANSFERASE-RELATED"/>
    <property type="match status" value="1"/>
</dbReference>
<keyword evidence="7" id="KW-1185">Reference proteome</keyword>
<feature type="domain" description="DUF1549" evidence="3">
    <location>
        <begin position="160"/>
        <end position="365"/>
    </location>
</feature>
<name>A0A517TU08_9BACT</name>
<dbReference type="InterPro" id="IPR036909">
    <property type="entry name" value="Cyt_c-like_dom_sf"/>
</dbReference>
<accession>A0A517TU08</accession>
<dbReference type="EMBL" id="CP036339">
    <property type="protein sequence ID" value="QDT71849.1"/>
    <property type="molecule type" value="Genomic_DNA"/>
</dbReference>
<proteinExistence type="predicted"/>
<evidence type="ECO:0000259" key="5">
    <source>
        <dbReference type="Pfam" id="PF07635"/>
    </source>
</evidence>
<dbReference type="AlphaFoldDB" id="A0A517TU08"/>
<organism evidence="6 7">
    <name type="scientific">Lacipirellula limnantheis</name>
    <dbReference type="NCBI Taxonomy" id="2528024"/>
    <lineage>
        <taxon>Bacteria</taxon>
        <taxon>Pseudomonadati</taxon>
        <taxon>Planctomycetota</taxon>
        <taxon>Planctomycetia</taxon>
        <taxon>Pirellulales</taxon>
        <taxon>Lacipirellulaceae</taxon>
        <taxon>Lacipirellula</taxon>
    </lineage>
</organism>
<feature type="signal peptide" evidence="2">
    <location>
        <begin position="1"/>
        <end position="35"/>
    </location>
</feature>
<dbReference type="SUPFAM" id="SSF46626">
    <property type="entry name" value="Cytochrome c"/>
    <property type="match status" value="1"/>
</dbReference>
<reference evidence="6 7" key="1">
    <citation type="submission" date="2019-02" db="EMBL/GenBank/DDBJ databases">
        <title>Deep-cultivation of Planctomycetes and their phenomic and genomic characterization uncovers novel biology.</title>
        <authorList>
            <person name="Wiegand S."/>
            <person name="Jogler M."/>
            <person name="Boedeker C."/>
            <person name="Pinto D."/>
            <person name="Vollmers J."/>
            <person name="Rivas-Marin E."/>
            <person name="Kohn T."/>
            <person name="Peeters S.H."/>
            <person name="Heuer A."/>
            <person name="Rast P."/>
            <person name="Oberbeckmann S."/>
            <person name="Bunk B."/>
            <person name="Jeske O."/>
            <person name="Meyerdierks A."/>
            <person name="Storesund J.E."/>
            <person name="Kallscheuer N."/>
            <person name="Luecker S."/>
            <person name="Lage O.M."/>
            <person name="Pohl T."/>
            <person name="Merkel B.J."/>
            <person name="Hornburger P."/>
            <person name="Mueller R.-W."/>
            <person name="Bruemmer F."/>
            <person name="Labrenz M."/>
            <person name="Spormann A.M."/>
            <person name="Op den Camp H."/>
            <person name="Overmann J."/>
            <person name="Amann R."/>
            <person name="Jetten M.S.M."/>
            <person name="Mascher T."/>
            <person name="Medema M.H."/>
            <person name="Devos D.P."/>
            <person name="Kaster A.-K."/>
            <person name="Ovreas L."/>
            <person name="Rohde M."/>
            <person name="Galperin M.Y."/>
            <person name="Jogler C."/>
        </authorList>
    </citation>
    <scope>NUCLEOTIDE SEQUENCE [LARGE SCALE GENOMIC DNA]</scope>
    <source>
        <strain evidence="6 7">I41</strain>
    </source>
</reference>
<evidence type="ECO:0000313" key="7">
    <source>
        <dbReference type="Proteomes" id="UP000317909"/>
    </source>
</evidence>
<sequence length="817" mass="91237" precursor="true">MPPSSFSSRLRSGCALTASSWLCGLATLFSSASHAKPVDFSREVKPILARRCFSCHGPQTQEGGLRLDGREAAVAALESGLLAIVPGDSAGSELLARVTAEDESLRMPPEGKGLSGREVDVLRRWIDEGAAYQKHWAFVAPVKQEPPAIAGDLQSWVRTPIDAFVLAQLEANRLQPAPRADKRTLCRRAYFDLTGLPPTEEELAEFLSDESPDAWERLIDKLLASPHYGERWGRHWLDLVRFAETNSFERDGAKPNAWKYRDYVIRSFNDDKPYDQFVREQLAGDELDQVTRDSIIATGYYRLGIWDDEPADAVQSRSDELDDLIATTSQAFLGLTVGCARCHDHKIDPIPQRDYYGLAAFLADVTAYGDRGDQTGNNQWDLSSPEEAARRRALREQVELVEREKTSMEEVGVKRMEAPDQRRSETHEREALLSEKLQDYLNESERAQYQQTLGRLEAARRELQELGEPESALALAKCDAQPAPTHLNVRGNPHVPGDVVEPRFPQLFGAATPTIAAAPAGARSAGRRKVLADWIASKDNLLTSRVIANRIWQHHFGRGIVRSANNFGELGDAPTHPELLDWLAVWLTEHDWKLKPLHRLIMTSSAYQMSSQADEGALAVDPLNDHLWRFDMRRLGAEELRDATLAASGRLNRALYGPSFYPQMSEEVLATQSMPGNGWGQSTAEEQSRRSVYVFVKRSLLTPLLTAFDFPDVDASCEARFNTTQPGQALSLLNGEFANEQARHLAERVRAEAGDQPREQVARAIEITLGRPATEAEIADGLGLMQQLAEEHGREPQEALRYWCLVALNQNEFLYLD</sequence>
<dbReference type="PANTHER" id="PTHR35889:SF3">
    <property type="entry name" value="F-BOX DOMAIN-CONTAINING PROTEIN"/>
    <property type="match status" value="1"/>
</dbReference>
<dbReference type="OrthoDB" id="127107at2"/>
<evidence type="ECO:0000259" key="4">
    <source>
        <dbReference type="Pfam" id="PF07587"/>
    </source>
</evidence>
<dbReference type="Pfam" id="PF07587">
    <property type="entry name" value="PSD1"/>
    <property type="match status" value="1"/>
</dbReference>
<keyword evidence="2" id="KW-0732">Signal</keyword>
<feature type="domain" description="Cytochrome C Planctomycete-type" evidence="5">
    <location>
        <begin position="52"/>
        <end position="111"/>
    </location>
</feature>